<accession>A0ABV8DTI9</accession>
<dbReference type="EMBL" id="JBHSAX010000013">
    <property type="protein sequence ID" value="MFC3962974.1"/>
    <property type="molecule type" value="Genomic_DNA"/>
</dbReference>
<dbReference type="Pfam" id="PF01478">
    <property type="entry name" value="Peptidase_A24"/>
    <property type="match status" value="1"/>
</dbReference>
<dbReference type="PROSITE" id="PS50159">
    <property type="entry name" value="RIBOSOMAL_S13_2"/>
    <property type="match status" value="1"/>
</dbReference>
<evidence type="ECO:0000259" key="3">
    <source>
        <dbReference type="Pfam" id="PF01478"/>
    </source>
</evidence>
<comment type="caution">
    <text evidence="4">The sequence shown here is derived from an EMBL/GenBank/DDBJ whole genome shotgun (WGS) entry which is preliminary data.</text>
</comment>
<feature type="domain" description="Prepilin type IV endopeptidase peptidase" evidence="3">
    <location>
        <begin position="9"/>
        <end position="103"/>
    </location>
</feature>
<dbReference type="InterPro" id="IPR000045">
    <property type="entry name" value="Prepilin_IV_endopep_pep"/>
</dbReference>
<gene>
    <name evidence="4" type="ORF">ACFO0B_13345</name>
</gene>
<keyword evidence="2" id="KW-0812">Transmembrane</keyword>
<dbReference type="Gene3D" id="1.20.120.1220">
    <property type="match status" value="1"/>
</dbReference>
<name>A0ABV8DTI9_9NOCA</name>
<keyword evidence="2" id="KW-0472">Membrane</keyword>
<dbReference type="EC" id="3.4.23.43" evidence="4"/>
<keyword evidence="5" id="KW-1185">Reference proteome</keyword>
<protein>
    <submittedName>
        <fullName evidence="4">Prepilin peptidase</fullName>
        <ecNumber evidence="4">3.4.23.43</ecNumber>
    </submittedName>
</protein>
<keyword evidence="4" id="KW-0378">Hydrolase</keyword>
<evidence type="ECO:0000256" key="2">
    <source>
        <dbReference type="SAM" id="Phobius"/>
    </source>
</evidence>
<proteinExistence type="inferred from homology"/>
<evidence type="ECO:0000313" key="4">
    <source>
        <dbReference type="EMBL" id="MFC3962974.1"/>
    </source>
</evidence>
<feature type="transmembrane region" description="Helical" evidence="2">
    <location>
        <begin position="96"/>
        <end position="118"/>
    </location>
</feature>
<dbReference type="PANTHER" id="PTHR30487">
    <property type="entry name" value="TYPE 4 PREPILIN-LIKE PROTEINS LEADER PEPTIDE-PROCESSING ENZYME"/>
    <property type="match status" value="1"/>
</dbReference>
<keyword evidence="2" id="KW-1133">Transmembrane helix</keyword>
<dbReference type="GO" id="GO:0004190">
    <property type="term" value="F:aspartic-type endopeptidase activity"/>
    <property type="evidence" value="ECO:0007669"/>
    <property type="project" value="UniProtKB-EC"/>
</dbReference>
<evidence type="ECO:0000256" key="1">
    <source>
        <dbReference type="ARBA" id="ARBA00005801"/>
    </source>
</evidence>
<organism evidence="4 5">
    <name type="scientific">Nocardia jiangsuensis</name>
    <dbReference type="NCBI Taxonomy" id="1691563"/>
    <lineage>
        <taxon>Bacteria</taxon>
        <taxon>Bacillati</taxon>
        <taxon>Actinomycetota</taxon>
        <taxon>Actinomycetes</taxon>
        <taxon>Mycobacteriales</taxon>
        <taxon>Nocardiaceae</taxon>
        <taxon>Nocardia</taxon>
    </lineage>
</organism>
<comment type="similarity">
    <text evidence="1">Belongs to the peptidase A24 family.</text>
</comment>
<reference evidence="5" key="1">
    <citation type="journal article" date="2019" name="Int. J. Syst. Evol. Microbiol.">
        <title>The Global Catalogue of Microorganisms (GCM) 10K type strain sequencing project: providing services to taxonomists for standard genome sequencing and annotation.</title>
        <authorList>
            <consortium name="The Broad Institute Genomics Platform"/>
            <consortium name="The Broad Institute Genome Sequencing Center for Infectious Disease"/>
            <person name="Wu L."/>
            <person name="Ma J."/>
        </authorList>
    </citation>
    <scope>NUCLEOTIDE SEQUENCE [LARGE SCALE GENOMIC DNA]</scope>
    <source>
        <strain evidence="5">CGMCC 4.7330</strain>
    </source>
</reference>
<dbReference type="InterPro" id="IPR050882">
    <property type="entry name" value="Prepilin_peptidase/N-MTase"/>
</dbReference>
<dbReference type="Proteomes" id="UP001595696">
    <property type="component" value="Unassembled WGS sequence"/>
</dbReference>
<dbReference type="RefSeq" id="WP_378612716.1">
    <property type="nucleotide sequence ID" value="NZ_JBHSAX010000013.1"/>
</dbReference>
<evidence type="ECO:0000313" key="5">
    <source>
        <dbReference type="Proteomes" id="UP001595696"/>
    </source>
</evidence>
<sequence>MSAPVALPLFAAWCTLAAVVDLRTHRLPDRLTAAGALAVLGYAAGSGQFLPALFGAALLAGVYLTAHLVSPAGIGAGDVKLAVALGAAAACAGARAWVWAALLAPVGTAVAGLVLLGLRHRRGLPVRGQPVPHGPAMCAATLFAVATPTAIGEGGPS</sequence>
<dbReference type="PANTHER" id="PTHR30487:SF0">
    <property type="entry name" value="PREPILIN LEADER PEPTIDASE_N-METHYLTRANSFERASE-RELATED"/>
    <property type="match status" value="1"/>
</dbReference>